<evidence type="ECO:0000256" key="8">
    <source>
        <dbReference type="ARBA" id="ARBA00022777"/>
    </source>
</evidence>
<feature type="coiled-coil region" evidence="12">
    <location>
        <begin position="208"/>
        <end position="239"/>
    </location>
</feature>
<dbReference type="InterPro" id="IPR036097">
    <property type="entry name" value="HisK_dim/P_sf"/>
</dbReference>
<evidence type="ECO:0000256" key="7">
    <source>
        <dbReference type="ARBA" id="ARBA00022741"/>
    </source>
</evidence>
<evidence type="ECO:0000256" key="5">
    <source>
        <dbReference type="ARBA" id="ARBA00022553"/>
    </source>
</evidence>
<dbReference type="Proteomes" id="UP000198972">
    <property type="component" value="Unassembled WGS sequence"/>
</dbReference>
<keyword evidence="8 16" id="KW-0418">Kinase</keyword>
<comment type="subcellular location">
    <subcellularLocation>
        <location evidence="2">Cell membrane</location>
        <topology evidence="2">Multi-pass membrane protein</topology>
    </subcellularLocation>
</comment>
<comment type="catalytic activity">
    <reaction evidence="1">
        <text>ATP + protein L-histidine = ADP + protein N-phospho-L-histidine.</text>
        <dbReference type="EC" id="2.7.13.3"/>
    </reaction>
</comment>
<feature type="domain" description="Histidine kinase" evidence="14">
    <location>
        <begin position="249"/>
        <end position="463"/>
    </location>
</feature>
<dbReference type="InterPro" id="IPR003660">
    <property type="entry name" value="HAMP_dom"/>
</dbReference>
<dbReference type="InterPro" id="IPR005467">
    <property type="entry name" value="His_kinase_dom"/>
</dbReference>
<keyword evidence="17" id="KW-1185">Reference proteome</keyword>
<dbReference type="CDD" id="cd06225">
    <property type="entry name" value="HAMP"/>
    <property type="match status" value="1"/>
</dbReference>
<dbReference type="Pfam" id="PF02518">
    <property type="entry name" value="HATPase_c"/>
    <property type="match status" value="1"/>
</dbReference>
<evidence type="ECO:0000313" key="16">
    <source>
        <dbReference type="EMBL" id="SDE97974.1"/>
    </source>
</evidence>
<dbReference type="Gene3D" id="3.30.565.10">
    <property type="entry name" value="Histidine kinase-like ATPase, C-terminal domain"/>
    <property type="match status" value="1"/>
</dbReference>
<keyword evidence="9" id="KW-0067">ATP-binding</keyword>
<dbReference type="SUPFAM" id="SSF158472">
    <property type="entry name" value="HAMP domain-like"/>
    <property type="match status" value="1"/>
</dbReference>
<evidence type="ECO:0000256" key="3">
    <source>
        <dbReference type="ARBA" id="ARBA00012438"/>
    </source>
</evidence>
<dbReference type="EC" id="2.7.13.3" evidence="3"/>
<dbReference type="GO" id="GO:0000155">
    <property type="term" value="F:phosphorelay sensor kinase activity"/>
    <property type="evidence" value="ECO:0007669"/>
    <property type="project" value="InterPro"/>
</dbReference>
<dbReference type="GO" id="GO:0004721">
    <property type="term" value="F:phosphoprotein phosphatase activity"/>
    <property type="evidence" value="ECO:0007669"/>
    <property type="project" value="TreeGrafter"/>
</dbReference>
<keyword evidence="4" id="KW-1003">Cell membrane</keyword>
<keyword evidence="7" id="KW-0547">Nucleotide-binding</keyword>
<accession>A0A1G7HCE1</accession>
<dbReference type="STRING" id="670482.SAMN04488542_104100"/>
<dbReference type="SUPFAM" id="SSF47384">
    <property type="entry name" value="Homodimeric domain of signal transducing histidine kinase"/>
    <property type="match status" value="1"/>
</dbReference>
<feature type="transmembrane region" description="Helical" evidence="13">
    <location>
        <begin position="13"/>
        <end position="36"/>
    </location>
</feature>
<dbReference type="Pfam" id="PF00672">
    <property type="entry name" value="HAMP"/>
    <property type="match status" value="1"/>
</dbReference>
<keyword evidence="10" id="KW-0902">Two-component regulatory system</keyword>
<dbReference type="InterPro" id="IPR003594">
    <property type="entry name" value="HATPase_dom"/>
</dbReference>
<dbReference type="SMART" id="SM00388">
    <property type="entry name" value="HisKA"/>
    <property type="match status" value="1"/>
</dbReference>
<dbReference type="Pfam" id="PF00512">
    <property type="entry name" value="HisKA"/>
    <property type="match status" value="1"/>
</dbReference>
<dbReference type="AlphaFoldDB" id="A0A1G7HCE1"/>
<dbReference type="PANTHER" id="PTHR45453:SF3">
    <property type="entry name" value="HISTIDINE KINASE"/>
    <property type="match status" value="1"/>
</dbReference>
<keyword evidence="13" id="KW-1133">Transmembrane helix</keyword>
<feature type="transmembrane region" description="Helical" evidence="13">
    <location>
        <begin position="147"/>
        <end position="166"/>
    </location>
</feature>
<evidence type="ECO:0000256" key="12">
    <source>
        <dbReference type="SAM" id="Coils"/>
    </source>
</evidence>
<keyword evidence="13" id="KW-0812">Transmembrane</keyword>
<dbReference type="FunFam" id="1.10.287.130:FF:000001">
    <property type="entry name" value="Two-component sensor histidine kinase"/>
    <property type="match status" value="1"/>
</dbReference>
<keyword evidence="12" id="KW-0175">Coiled coil</keyword>
<sequence>MFKKISSSLSIKVFLYIGSLLLATSLIIYSVIMVVMPKSYKSELSGQFSKNLGELLTQLEKSKYEEASGYIYNFCVVNHASVTLESKTIKENYGAFREYGLTDSKDSKMMISAFTTFQFKDSNETYSLRVSVSEQPVNQITALLLKMLPWIVALILIISFIGAWFCSRFLTKPIIKISSISKKMSTLEMNWRCDIQRPDEIGVLASSLNSMAHNLETALTELKSANEKLQMDIDRERRQEKQRRDFFAAVSHELKTPITIIKGQLEGMIHNVGIYKDRDQYLRQSLKTAESMEHLVKEILTTAKLEAEGFQLKLMEVDLSSIIIDCCQQIAGLALDKNIQISTELEGEMVILADKRLLHRAISNIINNAVFHSPGGAGVWVDLFLRNGRGILTVENGNISFEDEDIERIFTPFYRVEQSHNRNSGGSGLGLYITKTIFDLHKIGYRIENSDRGVKFSAEFSVI</sequence>
<dbReference type="SMART" id="SM00304">
    <property type="entry name" value="HAMP"/>
    <property type="match status" value="1"/>
</dbReference>
<evidence type="ECO:0000256" key="1">
    <source>
        <dbReference type="ARBA" id="ARBA00000085"/>
    </source>
</evidence>
<dbReference type="GO" id="GO:0016036">
    <property type="term" value="P:cellular response to phosphate starvation"/>
    <property type="evidence" value="ECO:0007669"/>
    <property type="project" value="TreeGrafter"/>
</dbReference>
<dbReference type="Gene3D" id="1.10.287.130">
    <property type="match status" value="1"/>
</dbReference>
<dbReference type="GO" id="GO:0005886">
    <property type="term" value="C:plasma membrane"/>
    <property type="evidence" value="ECO:0007669"/>
    <property type="project" value="UniProtKB-SubCell"/>
</dbReference>
<dbReference type="SMART" id="SM00387">
    <property type="entry name" value="HATPase_c"/>
    <property type="match status" value="1"/>
</dbReference>
<evidence type="ECO:0000256" key="2">
    <source>
        <dbReference type="ARBA" id="ARBA00004651"/>
    </source>
</evidence>
<dbReference type="PROSITE" id="PS50109">
    <property type="entry name" value="HIS_KIN"/>
    <property type="match status" value="1"/>
</dbReference>
<dbReference type="OrthoDB" id="9813151at2"/>
<dbReference type="PROSITE" id="PS50885">
    <property type="entry name" value="HAMP"/>
    <property type="match status" value="1"/>
</dbReference>
<evidence type="ECO:0000256" key="4">
    <source>
        <dbReference type="ARBA" id="ARBA00022475"/>
    </source>
</evidence>
<organism evidence="16 17">
    <name type="scientific">Fontibacillus panacisegetis</name>
    <dbReference type="NCBI Taxonomy" id="670482"/>
    <lineage>
        <taxon>Bacteria</taxon>
        <taxon>Bacillati</taxon>
        <taxon>Bacillota</taxon>
        <taxon>Bacilli</taxon>
        <taxon>Bacillales</taxon>
        <taxon>Paenibacillaceae</taxon>
        <taxon>Fontibacillus</taxon>
    </lineage>
</organism>
<dbReference type="InterPro" id="IPR036890">
    <property type="entry name" value="HATPase_C_sf"/>
</dbReference>
<reference evidence="16 17" key="1">
    <citation type="submission" date="2016-10" db="EMBL/GenBank/DDBJ databases">
        <authorList>
            <person name="de Groot N.N."/>
        </authorList>
    </citation>
    <scope>NUCLEOTIDE SEQUENCE [LARGE SCALE GENOMIC DNA]</scope>
    <source>
        <strain evidence="16 17">DSM 28129</strain>
    </source>
</reference>
<dbReference type="SUPFAM" id="SSF55874">
    <property type="entry name" value="ATPase domain of HSP90 chaperone/DNA topoisomerase II/histidine kinase"/>
    <property type="match status" value="1"/>
</dbReference>
<evidence type="ECO:0000256" key="9">
    <source>
        <dbReference type="ARBA" id="ARBA00022840"/>
    </source>
</evidence>
<evidence type="ECO:0000313" key="17">
    <source>
        <dbReference type="Proteomes" id="UP000198972"/>
    </source>
</evidence>
<dbReference type="Gene3D" id="6.10.340.10">
    <property type="match status" value="1"/>
</dbReference>
<evidence type="ECO:0000256" key="11">
    <source>
        <dbReference type="ARBA" id="ARBA00023136"/>
    </source>
</evidence>
<evidence type="ECO:0000256" key="10">
    <source>
        <dbReference type="ARBA" id="ARBA00023012"/>
    </source>
</evidence>
<evidence type="ECO:0000256" key="6">
    <source>
        <dbReference type="ARBA" id="ARBA00022679"/>
    </source>
</evidence>
<dbReference type="InterPro" id="IPR050351">
    <property type="entry name" value="BphY/WalK/GraS-like"/>
</dbReference>
<protein>
    <recommendedName>
        <fullName evidence="3">histidine kinase</fullName>
        <ecNumber evidence="3">2.7.13.3</ecNumber>
    </recommendedName>
</protein>
<dbReference type="InterPro" id="IPR003661">
    <property type="entry name" value="HisK_dim/P_dom"/>
</dbReference>
<proteinExistence type="predicted"/>
<keyword evidence="6" id="KW-0808">Transferase</keyword>
<gene>
    <name evidence="16" type="ORF">SAMN04488542_104100</name>
</gene>
<dbReference type="GO" id="GO:0005524">
    <property type="term" value="F:ATP binding"/>
    <property type="evidence" value="ECO:0007669"/>
    <property type="project" value="UniProtKB-KW"/>
</dbReference>
<dbReference type="RefSeq" id="WP_091227482.1">
    <property type="nucleotide sequence ID" value="NZ_FNBG01000004.1"/>
</dbReference>
<evidence type="ECO:0000259" key="14">
    <source>
        <dbReference type="PROSITE" id="PS50109"/>
    </source>
</evidence>
<keyword evidence="11 13" id="KW-0472">Membrane</keyword>
<dbReference type="EMBL" id="FNBG01000004">
    <property type="protein sequence ID" value="SDE97974.1"/>
    <property type="molecule type" value="Genomic_DNA"/>
</dbReference>
<evidence type="ECO:0000256" key="13">
    <source>
        <dbReference type="SAM" id="Phobius"/>
    </source>
</evidence>
<dbReference type="PANTHER" id="PTHR45453">
    <property type="entry name" value="PHOSPHATE REGULON SENSOR PROTEIN PHOR"/>
    <property type="match status" value="1"/>
</dbReference>
<evidence type="ECO:0000259" key="15">
    <source>
        <dbReference type="PROSITE" id="PS50885"/>
    </source>
</evidence>
<dbReference type="CDD" id="cd00082">
    <property type="entry name" value="HisKA"/>
    <property type="match status" value="1"/>
</dbReference>
<name>A0A1G7HCE1_9BACL</name>
<keyword evidence="5" id="KW-0597">Phosphoprotein</keyword>
<feature type="domain" description="HAMP" evidence="15">
    <location>
        <begin position="168"/>
        <end position="220"/>
    </location>
</feature>